<reference evidence="2" key="1">
    <citation type="submission" date="2022-08" db="EMBL/GenBank/DDBJ databases">
        <authorList>
            <person name="Gutierrez-Valencia J."/>
        </authorList>
    </citation>
    <scope>NUCLEOTIDE SEQUENCE</scope>
</reference>
<organism evidence="2 3">
    <name type="scientific">Linum tenue</name>
    <dbReference type="NCBI Taxonomy" id="586396"/>
    <lineage>
        <taxon>Eukaryota</taxon>
        <taxon>Viridiplantae</taxon>
        <taxon>Streptophyta</taxon>
        <taxon>Embryophyta</taxon>
        <taxon>Tracheophyta</taxon>
        <taxon>Spermatophyta</taxon>
        <taxon>Magnoliopsida</taxon>
        <taxon>eudicotyledons</taxon>
        <taxon>Gunneridae</taxon>
        <taxon>Pentapetalae</taxon>
        <taxon>rosids</taxon>
        <taxon>fabids</taxon>
        <taxon>Malpighiales</taxon>
        <taxon>Linaceae</taxon>
        <taxon>Linum</taxon>
    </lineage>
</organism>
<dbReference type="AlphaFoldDB" id="A0AAV0R3H8"/>
<feature type="compositionally biased region" description="Low complexity" evidence="1">
    <location>
        <begin position="177"/>
        <end position="189"/>
    </location>
</feature>
<feature type="region of interest" description="Disordered" evidence="1">
    <location>
        <begin position="1"/>
        <end position="25"/>
    </location>
</feature>
<protein>
    <submittedName>
        <fullName evidence="2">Uncharacterized protein</fullName>
    </submittedName>
</protein>
<dbReference type="EMBL" id="CAMGYJ010000010">
    <property type="protein sequence ID" value="CAI0551974.1"/>
    <property type="molecule type" value="Genomic_DNA"/>
</dbReference>
<name>A0AAV0R3H8_9ROSI</name>
<accession>A0AAV0R3H8</accession>
<dbReference type="Proteomes" id="UP001154282">
    <property type="component" value="Unassembled WGS sequence"/>
</dbReference>
<keyword evidence="3" id="KW-1185">Reference proteome</keyword>
<evidence type="ECO:0000313" key="2">
    <source>
        <dbReference type="EMBL" id="CAI0551974.1"/>
    </source>
</evidence>
<evidence type="ECO:0000256" key="1">
    <source>
        <dbReference type="SAM" id="MobiDB-lite"/>
    </source>
</evidence>
<feature type="region of interest" description="Disordered" evidence="1">
    <location>
        <begin position="97"/>
        <end position="189"/>
    </location>
</feature>
<sequence>MNVESSPVDENGSIRQDKKNLGKEISSCDTMSTEWLSREDLDRMIKLAESAVASCQRLIAIGDRATASAALTTTSLESPPPPYLRLRRQYCQKSSLTLRLRPPQLDTRATSRRSRSSGLKERPPSHPSALKGWDAALSEEEDRRKRRDPVAETTIKSRSQVHAGKLLIGPNPYDSGSNPSLASVNSPSSSGRLLFDFDCRRLCRCRRRPRKRRRHIRQPRARPPLQSLASVAVILIASSAAAEGTDAFSFVSPISPLVRASETTASSSPTFNVASLEQASNKHTQTFFCFSFYDHRRSRKVKARDDGRWKWPNQLLKEYKGKLAKVAGSNSPPRQFYVYALYGFVRAQVWFKVTGAMSIKKTKRSIDVLKVNWKYRKCGCGSPSPVIDSSSITSYMDASS</sequence>
<gene>
    <name evidence="2" type="ORF">LITE_LOCUS46196</name>
</gene>
<evidence type="ECO:0000313" key="3">
    <source>
        <dbReference type="Proteomes" id="UP001154282"/>
    </source>
</evidence>
<comment type="caution">
    <text evidence="2">The sequence shown here is derived from an EMBL/GenBank/DDBJ whole genome shotgun (WGS) entry which is preliminary data.</text>
</comment>
<proteinExistence type="predicted"/>